<name>A0A244CLA2_PSEDV</name>
<comment type="caution">
    <text evidence="1">The sequence shown here is derived from an EMBL/GenBank/DDBJ whole genome shotgun (WGS) entry which is preliminary data.</text>
</comment>
<keyword evidence="2" id="KW-1185">Reference proteome</keyword>
<protein>
    <recommendedName>
        <fullName evidence="3">STAS/SEC14 domain-containing protein</fullName>
    </recommendedName>
</protein>
<gene>
    <name evidence="1" type="ORF">B1199_17145</name>
</gene>
<evidence type="ECO:0008006" key="3">
    <source>
        <dbReference type="Google" id="ProtNLM"/>
    </source>
</evidence>
<dbReference type="RefSeq" id="WP_140372873.1">
    <property type="nucleotide sequence ID" value="NZ_MWPV01000006.1"/>
</dbReference>
<accession>A0A244CLA2</accession>
<dbReference type="EMBL" id="MWPV01000006">
    <property type="protein sequence ID" value="OUL56397.1"/>
    <property type="molecule type" value="Genomic_DNA"/>
</dbReference>
<evidence type="ECO:0000313" key="2">
    <source>
        <dbReference type="Proteomes" id="UP000194841"/>
    </source>
</evidence>
<proteinExistence type="predicted"/>
<dbReference type="OrthoDB" id="6316111at2"/>
<dbReference type="Proteomes" id="UP000194841">
    <property type="component" value="Unassembled WGS sequence"/>
</dbReference>
<dbReference type="AlphaFoldDB" id="A0A244CLA2"/>
<reference evidence="1 2" key="1">
    <citation type="submission" date="2017-02" db="EMBL/GenBank/DDBJ databases">
        <title>Pseudoalteromonas ulvae TC14 Genome.</title>
        <authorList>
            <person name="Molmeret M."/>
        </authorList>
    </citation>
    <scope>NUCLEOTIDE SEQUENCE [LARGE SCALE GENOMIC DNA]</scope>
    <source>
        <strain evidence="1">TC14</strain>
    </source>
</reference>
<organism evidence="1 2">
    <name type="scientific">Pseudoalteromonas ulvae</name>
    <dbReference type="NCBI Taxonomy" id="107327"/>
    <lineage>
        <taxon>Bacteria</taxon>
        <taxon>Pseudomonadati</taxon>
        <taxon>Pseudomonadota</taxon>
        <taxon>Gammaproteobacteria</taxon>
        <taxon>Alteromonadales</taxon>
        <taxon>Pseudoalteromonadaceae</taxon>
        <taxon>Pseudoalteromonas</taxon>
    </lineage>
</organism>
<sequence length="150" mass="17382">MIQAIKIAMFNGHGNYSFTIEAPVLYLELYDAFNEEGAFQFRQAMLAEYQQHPTLLINHAIVNLQDWQLGTPESQQQARKMFQSMAERGYQQVDYLVNGNIIGQFILAKLWQDIKVNVTFHASTADFLALFPHFDALITQHQCTQNKQRR</sequence>
<evidence type="ECO:0000313" key="1">
    <source>
        <dbReference type="EMBL" id="OUL56397.1"/>
    </source>
</evidence>